<dbReference type="InterPro" id="IPR048034">
    <property type="entry name" value="CopL-like"/>
</dbReference>
<feature type="signal peptide" evidence="2">
    <location>
        <begin position="1"/>
        <end position="24"/>
    </location>
</feature>
<evidence type="ECO:0000256" key="2">
    <source>
        <dbReference type="SAM" id="SignalP"/>
    </source>
</evidence>
<feature type="chain" id="PRO_5045289461" evidence="2">
    <location>
        <begin position="25"/>
        <end position="137"/>
    </location>
</feature>
<feature type="compositionally biased region" description="Low complexity" evidence="1">
    <location>
        <begin position="66"/>
        <end position="79"/>
    </location>
</feature>
<evidence type="ECO:0000256" key="1">
    <source>
        <dbReference type="SAM" id="MobiDB-lite"/>
    </source>
</evidence>
<keyword evidence="4" id="KW-1185">Reference proteome</keyword>
<comment type="caution">
    <text evidence="3">The sequence shown here is derived from an EMBL/GenBank/DDBJ whole genome shotgun (WGS) entry which is preliminary data.</text>
</comment>
<accession>A0ABT6JLT5</accession>
<feature type="compositionally biased region" description="Low complexity" evidence="1">
    <location>
        <begin position="30"/>
        <end position="53"/>
    </location>
</feature>
<evidence type="ECO:0000313" key="4">
    <source>
        <dbReference type="Proteomes" id="UP001156831"/>
    </source>
</evidence>
<dbReference type="RefSeq" id="WP_280602593.1">
    <property type="nucleotide sequence ID" value="NZ_JARXRN010000028.1"/>
</dbReference>
<keyword evidence="2" id="KW-0732">Signal</keyword>
<dbReference type="EMBL" id="JARXRN010000028">
    <property type="protein sequence ID" value="MDH5831633.1"/>
    <property type="molecule type" value="Genomic_DNA"/>
</dbReference>
<gene>
    <name evidence="3" type="ORF">QFW80_14005</name>
</gene>
<proteinExistence type="predicted"/>
<evidence type="ECO:0000313" key="3">
    <source>
        <dbReference type="EMBL" id="MDH5831633.1"/>
    </source>
</evidence>
<dbReference type="Proteomes" id="UP001156831">
    <property type="component" value="Unassembled WGS sequence"/>
</dbReference>
<feature type="region of interest" description="Disordered" evidence="1">
    <location>
        <begin position="30"/>
        <end position="80"/>
    </location>
</feature>
<feature type="compositionally biased region" description="Basic and acidic residues" evidence="1">
    <location>
        <begin position="55"/>
        <end position="64"/>
    </location>
</feature>
<protein>
    <submittedName>
        <fullName evidence="3">CopL family metal-binding regulatory protein</fullName>
    </submittedName>
</protein>
<sequence length="137" mass="13701">MLSLLSRLLLCLCLLVDTVAPAMAATHLARASAPASQTPATPATAAMPAMPAAHGDCHDIDTEARAAPAAPAAPASPSPMDGDCLERCLELCLQHGVATLPAAAPMAHPADAAPVVSADATQLAHAHAFPPLRPPIG</sequence>
<dbReference type="NCBIfam" id="NF033807">
    <property type="entry name" value="CopL_fam"/>
    <property type="match status" value="1"/>
</dbReference>
<organism evidence="3 4">
    <name type="scientific">Luteimonas rhizosphaericola</name>
    <dbReference type="NCBI Taxonomy" id="3042024"/>
    <lineage>
        <taxon>Bacteria</taxon>
        <taxon>Pseudomonadati</taxon>
        <taxon>Pseudomonadota</taxon>
        <taxon>Gammaproteobacteria</taxon>
        <taxon>Lysobacterales</taxon>
        <taxon>Lysobacteraceae</taxon>
        <taxon>Luteimonas</taxon>
    </lineage>
</organism>
<reference evidence="3 4" key="1">
    <citation type="submission" date="2023-04" db="EMBL/GenBank/DDBJ databases">
        <title>Luteimonas sp. M1R5S18.</title>
        <authorList>
            <person name="Sun J.-Q."/>
        </authorList>
    </citation>
    <scope>NUCLEOTIDE SEQUENCE [LARGE SCALE GENOMIC DNA]</scope>
    <source>
        <strain evidence="3 4">M1R5S18</strain>
    </source>
</reference>
<name>A0ABT6JLT5_9GAMM</name>